<accession>A0AB74EMT7</accession>
<dbReference type="Pfam" id="PF00436">
    <property type="entry name" value="SSB"/>
    <property type="match status" value="1"/>
</dbReference>
<dbReference type="PROSITE" id="PS50935">
    <property type="entry name" value="SSB"/>
    <property type="match status" value="1"/>
</dbReference>
<dbReference type="EMBL" id="FMTB01000003">
    <property type="protein sequence ID" value="SCW08681.1"/>
    <property type="molecule type" value="Genomic_DNA"/>
</dbReference>
<dbReference type="GO" id="GO:0006260">
    <property type="term" value="P:DNA replication"/>
    <property type="evidence" value="ECO:0007669"/>
    <property type="project" value="InterPro"/>
</dbReference>
<keyword evidence="1 2" id="KW-0238">DNA-binding</keyword>
<feature type="compositionally biased region" description="Basic and acidic residues" evidence="3">
    <location>
        <begin position="126"/>
        <end position="139"/>
    </location>
</feature>
<organism evidence="4 5">
    <name type="scientific">Neisseria gonorrhoeae</name>
    <dbReference type="NCBI Taxonomy" id="485"/>
    <lineage>
        <taxon>Bacteria</taxon>
        <taxon>Pseudomonadati</taxon>
        <taxon>Pseudomonadota</taxon>
        <taxon>Betaproteobacteria</taxon>
        <taxon>Neisseriales</taxon>
        <taxon>Neisseriaceae</taxon>
        <taxon>Neisseria</taxon>
    </lineage>
</organism>
<evidence type="ECO:0000256" key="3">
    <source>
        <dbReference type="SAM" id="MobiDB-lite"/>
    </source>
</evidence>
<dbReference type="GO" id="GO:0003697">
    <property type="term" value="F:single-stranded DNA binding"/>
    <property type="evidence" value="ECO:0007669"/>
    <property type="project" value="InterPro"/>
</dbReference>
<feature type="region of interest" description="Disordered" evidence="3">
    <location>
        <begin position="126"/>
        <end position="147"/>
    </location>
</feature>
<dbReference type="SUPFAM" id="SSF50249">
    <property type="entry name" value="Nucleic acid-binding proteins"/>
    <property type="match status" value="1"/>
</dbReference>
<comment type="caution">
    <text evidence="4">The sequence shown here is derived from an EMBL/GenBank/DDBJ whole genome shotgun (WGS) entry which is preliminary data.</text>
</comment>
<gene>
    <name evidence="4" type="ORF">ESCNG_110069</name>
</gene>
<evidence type="ECO:0000313" key="5">
    <source>
        <dbReference type="Proteomes" id="UP000182484"/>
    </source>
</evidence>
<dbReference type="PIRSF" id="PIRSF002070">
    <property type="entry name" value="SSB"/>
    <property type="match status" value="1"/>
</dbReference>
<protein>
    <recommendedName>
        <fullName evidence="2">Single-stranded DNA-binding protein</fullName>
    </recommendedName>
</protein>
<dbReference type="InterPro" id="IPR000424">
    <property type="entry name" value="Primosome_PriB/ssb"/>
</dbReference>
<proteinExistence type="predicted"/>
<evidence type="ECO:0000313" key="4">
    <source>
        <dbReference type="EMBL" id="SCW08681.1"/>
    </source>
</evidence>
<dbReference type="CDD" id="cd04496">
    <property type="entry name" value="SSB_OBF"/>
    <property type="match status" value="1"/>
</dbReference>
<dbReference type="InterPro" id="IPR011344">
    <property type="entry name" value="ssDNA-bd"/>
</dbReference>
<dbReference type="Gene3D" id="2.40.50.140">
    <property type="entry name" value="Nucleic acid-binding proteins"/>
    <property type="match status" value="1"/>
</dbReference>
<dbReference type="InterPro" id="IPR012340">
    <property type="entry name" value="NA-bd_OB-fold"/>
</dbReference>
<reference evidence="4 5" key="1">
    <citation type="submission" date="2016-09" db="EMBL/GenBank/DDBJ databases">
        <authorList>
            <person name="Kumanski S."/>
            <person name="Beatrice B."/>
        </authorList>
    </citation>
    <scope>NUCLEOTIDE SEQUENCE [LARGE SCALE GENOMIC DNA]</scope>
    <source>
        <strain evidence="4">Mankind</strain>
    </source>
</reference>
<sequence>MEKNMSVQLFVRGNLGAEFNLRPVASPKNDEASIVLNFSVASPNFKRNAEGKSEVVSTEWISCEYWNRDAAHLHKILQVGMPVFVTGEERYESYTNRDGIEVRVRKLRVQDVFIVPTERVEAIKLRPKREQSQDNNHVEDADDDIPL</sequence>
<evidence type="ECO:0000256" key="1">
    <source>
        <dbReference type="ARBA" id="ARBA00023125"/>
    </source>
</evidence>
<dbReference type="AlphaFoldDB" id="A0AB74EMT7"/>
<dbReference type="Proteomes" id="UP000182484">
    <property type="component" value="Unassembled WGS sequence"/>
</dbReference>
<evidence type="ECO:0000256" key="2">
    <source>
        <dbReference type="PIRNR" id="PIRNR002070"/>
    </source>
</evidence>
<dbReference type="RefSeq" id="WP_267717427.1">
    <property type="nucleotide sequence ID" value="NZ_JAPIVM010000001.1"/>
</dbReference>
<name>A0AB74EMT7_NEIGO</name>